<proteinExistence type="predicted"/>
<organism evidence="3 4">
    <name type="scientific">Lachnoclostridium phytofermentans</name>
    <dbReference type="NCBI Taxonomy" id="66219"/>
    <lineage>
        <taxon>Bacteria</taxon>
        <taxon>Bacillati</taxon>
        <taxon>Bacillota</taxon>
        <taxon>Clostridia</taxon>
        <taxon>Lachnospirales</taxon>
        <taxon>Lachnospiraceae</taxon>
    </lineage>
</organism>
<evidence type="ECO:0000313" key="3">
    <source>
        <dbReference type="EMBL" id="HCL02271.1"/>
    </source>
</evidence>
<feature type="domain" description="YheO-like" evidence="1">
    <location>
        <begin position="16"/>
        <end position="124"/>
    </location>
</feature>
<gene>
    <name evidence="3" type="ORF">DHW61_07635</name>
</gene>
<accession>A0A3D2X559</accession>
<evidence type="ECO:0008006" key="5">
    <source>
        <dbReference type="Google" id="ProtNLM"/>
    </source>
</evidence>
<dbReference type="Proteomes" id="UP000262969">
    <property type="component" value="Unassembled WGS sequence"/>
</dbReference>
<dbReference type="PANTHER" id="PTHR35568">
    <property type="entry name" value="TRANSCRIPTIONAL REGULATOR DAUR"/>
    <property type="match status" value="1"/>
</dbReference>
<comment type="caution">
    <text evidence="3">The sequence shown here is derived from an EMBL/GenBank/DDBJ whole genome shotgun (WGS) entry which is preliminary data.</text>
</comment>
<evidence type="ECO:0000259" key="2">
    <source>
        <dbReference type="Pfam" id="PF13309"/>
    </source>
</evidence>
<dbReference type="AlphaFoldDB" id="A0A3D2X559"/>
<dbReference type="Pfam" id="PF08348">
    <property type="entry name" value="PAS_6"/>
    <property type="match status" value="1"/>
</dbReference>
<dbReference type="PANTHER" id="PTHR35568:SF1">
    <property type="entry name" value="TRANSCRIPTIONAL REGULATOR DAUR"/>
    <property type="match status" value="1"/>
</dbReference>
<sequence length="223" mass="25381">MQRGSMKLTVTDQIILNSYRSFLDGLADYLGTGFEYVLHSLEDCENSVIKIINGHHTGRKLGAPITDLALNMLNKIQDENLDGYISYESKNKKGNQLYSTTISVYGEHHRIIGLICINYHVDTPLSETFPVFRMLNMSNNTMINENFAVDVDALIEQAYTEASQQVMADESISVNLKNKEIVNLLYNQGIFRMKDSVIKVAKFMDVSKNTVYMHLRGFKDHIK</sequence>
<dbReference type="InterPro" id="IPR013559">
    <property type="entry name" value="YheO"/>
</dbReference>
<feature type="domain" description="Transcriptional regulator DauR-like HTH" evidence="2">
    <location>
        <begin position="162"/>
        <end position="216"/>
    </location>
</feature>
<evidence type="ECO:0000313" key="4">
    <source>
        <dbReference type="Proteomes" id="UP000262969"/>
    </source>
</evidence>
<protein>
    <recommendedName>
        <fullName evidence="5">YheO domain protein</fullName>
    </recommendedName>
</protein>
<dbReference type="Pfam" id="PF13309">
    <property type="entry name" value="HTH_22"/>
    <property type="match status" value="1"/>
</dbReference>
<evidence type="ECO:0000259" key="1">
    <source>
        <dbReference type="Pfam" id="PF08348"/>
    </source>
</evidence>
<name>A0A3D2X559_9FIRM</name>
<reference evidence="3 4" key="1">
    <citation type="journal article" date="2018" name="Nat. Biotechnol.">
        <title>A standardized bacterial taxonomy based on genome phylogeny substantially revises the tree of life.</title>
        <authorList>
            <person name="Parks D.H."/>
            <person name="Chuvochina M."/>
            <person name="Waite D.W."/>
            <person name="Rinke C."/>
            <person name="Skarshewski A."/>
            <person name="Chaumeil P.A."/>
            <person name="Hugenholtz P."/>
        </authorList>
    </citation>
    <scope>NUCLEOTIDE SEQUENCE [LARGE SCALE GENOMIC DNA]</scope>
    <source>
        <strain evidence="3">UBA11728</strain>
    </source>
</reference>
<dbReference type="InterPro" id="IPR039445">
    <property type="entry name" value="DauR-like_HTH"/>
</dbReference>
<dbReference type="EMBL" id="DPVV01000253">
    <property type="protein sequence ID" value="HCL02271.1"/>
    <property type="molecule type" value="Genomic_DNA"/>
</dbReference>
<dbReference type="InterPro" id="IPR039446">
    <property type="entry name" value="DauR-like"/>
</dbReference>